<feature type="transmembrane region" description="Helical" evidence="2">
    <location>
        <begin position="626"/>
        <end position="647"/>
    </location>
</feature>
<feature type="compositionally biased region" description="Basic and acidic residues" evidence="1">
    <location>
        <begin position="252"/>
        <end position="261"/>
    </location>
</feature>
<reference evidence="3 4" key="1">
    <citation type="journal article" date="2023" name="ISME J.">
        <title>Cultivation and genomic characterization of novel and ubiquitous marine nitrite-oxidizing bacteria from the Nitrospirales.</title>
        <authorList>
            <person name="Mueller A.J."/>
            <person name="Daebeler A."/>
            <person name="Herbold C.W."/>
            <person name="Kirkegaard R.H."/>
            <person name="Daims H."/>
        </authorList>
    </citation>
    <scope>NUCLEOTIDE SEQUENCE [LARGE SCALE GENOMIC DNA]</scope>
    <source>
        <strain evidence="3 4">EB</strain>
    </source>
</reference>
<feature type="region of interest" description="Disordered" evidence="1">
    <location>
        <begin position="383"/>
        <end position="431"/>
    </location>
</feature>
<feature type="compositionally biased region" description="Polar residues" evidence="1">
    <location>
        <begin position="327"/>
        <end position="336"/>
    </location>
</feature>
<feature type="transmembrane region" description="Helical" evidence="2">
    <location>
        <begin position="572"/>
        <end position="591"/>
    </location>
</feature>
<accession>A0ABU3K702</accession>
<evidence type="ECO:0000313" key="4">
    <source>
        <dbReference type="Proteomes" id="UP001250932"/>
    </source>
</evidence>
<name>A0ABU3K702_9BACT</name>
<feature type="compositionally biased region" description="Polar residues" evidence="1">
    <location>
        <begin position="10"/>
        <end position="23"/>
    </location>
</feature>
<dbReference type="Proteomes" id="UP001250932">
    <property type="component" value="Unassembled WGS sequence"/>
</dbReference>
<evidence type="ECO:0000256" key="1">
    <source>
        <dbReference type="SAM" id="MobiDB-lite"/>
    </source>
</evidence>
<feature type="transmembrane region" description="Helical" evidence="2">
    <location>
        <begin position="442"/>
        <end position="463"/>
    </location>
</feature>
<feature type="compositionally biased region" description="Low complexity" evidence="1">
    <location>
        <begin position="346"/>
        <end position="355"/>
    </location>
</feature>
<gene>
    <name evidence="3" type="ORF">PPG34_07190</name>
</gene>
<feature type="transmembrane region" description="Helical" evidence="2">
    <location>
        <begin position="522"/>
        <end position="543"/>
    </location>
</feature>
<feature type="compositionally biased region" description="Pro residues" evidence="1">
    <location>
        <begin position="406"/>
        <end position="418"/>
    </location>
</feature>
<feature type="compositionally biased region" description="Polar residues" evidence="1">
    <location>
        <begin position="212"/>
        <end position="222"/>
    </location>
</feature>
<dbReference type="EMBL" id="JAQOUE010000001">
    <property type="protein sequence ID" value="MDT7042133.1"/>
    <property type="molecule type" value="Genomic_DNA"/>
</dbReference>
<keyword evidence="2" id="KW-0812">Transmembrane</keyword>
<comment type="caution">
    <text evidence="3">The sequence shown here is derived from an EMBL/GenBank/DDBJ whole genome shotgun (WGS) entry which is preliminary data.</text>
</comment>
<keyword evidence="2" id="KW-0472">Membrane</keyword>
<organism evidence="3 4">
    <name type="scientific">Candidatus Nitronereus thalassa</name>
    <dbReference type="NCBI Taxonomy" id="3020898"/>
    <lineage>
        <taxon>Bacteria</taxon>
        <taxon>Pseudomonadati</taxon>
        <taxon>Nitrospirota</taxon>
        <taxon>Nitrospiria</taxon>
        <taxon>Nitrospirales</taxon>
        <taxon>Nitrospiraceae</taxon>
        <taxon>Candidatus Nitronereus</taxon>
    </lineage>
</organism>
<protein>
    <submittedName>
        <fullName evidence="3">DUF898 family protein</fullName>
    </submittedName>
</protein>
<keyword evidence="2" id="KW-1133">Transmembrane helix</keyword>
<evidence type="ECO:0000313" key="3">
    <source>
        <dbReference type="EMBL" id="MDT7042133.1"/>
    </source>
</evidence>
<feature type="region of interest" description="Disordered" evidence="1">
    <location>
        <begin position="1"/>
        <end position="355"/>
    </location>
</feature>
<keyword evidence="4" id="KW-1185">Reference proteome</keyword>
<feature type="compositionally biased region" description="Low complexity" evidence="1">
    <location>
        <begin position="56"/>
        <end position="66"/>
    </location>
</feature>
<dbReference type="InterPro" id="IPR010295">
    <property type="entry name" value="DUF898"/>
</dbReference>
<evidence type="ECO:0000256" key="2">
    <source>
        <dbReference type="SAM" id="Phobius"/>
    </source>
</evidence>
<feature type="compositionally biased region" description="Acidic residues" evidence="1">
    <location>
        <begin position="235"/>
        <end position="250"/>
    </location>
</feature>
<feature type="compositionally biased region" description="Low complexity" evidence="1">
    <location>
        <begin position="281"/>
        <end position="295"/>
    </location>
</feature>
<sequence length="780" mass="84377">MSMKKEDQDAPSSSNLESTNQAGEDQPASAGISLDDEWAAALAEQEQGDPTPAAPDPQTTTTTETPAPEPSLDDEWAAALAEQEQGDPTPAASDSQATATPETPAPEPSLDDEWAAALAEQEQGDPTPAASDPQATTTPETPAPEPSLDDEWAAALAEQEQGDPTPAASDSQATTTKETAAPEPSLEDEWAAALAEQGQPDSLPAQEEPTKAENSPQIQDEVSASPLGDPADSSSTEDEDLENDWAEVLEEQTQKSQEKETPPPAQDAVAEDSDQVVMNWPGSGSAQPSPQPASSEWKPKTLSAKPESATATELPSPEEMLAAVEASSKTPEPSTPQKEEQLVATEPPSELSLAAAAAQTSIDAAILGADEITAILQTNPTKELADQAGSETPTVANAPNAKEVDPAPPNPTPPPPDLEPQSTGEAPDRFRRPFFTGNGSTLFGMFTINTLLTLLTFGVYSFWGRTKIRRYLHSQTKFAGARLAFHGTGEELFRGWMKAVLVFGIPYAALNVVSTLQTEATFQWGVNIIAGLLIFCFIPIAIVGSHRYRMTRTSWRGIYFSFRHSAKDFFRLYLKGTFLSVFTLGIYYPVFENAKRTFLVSGTQFGSRTFDFDGNAKTLGSIYFKAFRILVLTLVTAEVVLLATSFLTGRTHPDQMIDIVFWATVGMVSMVVPFIIGLWFWFQATKQRYMWSHTTFGGARFRATMKGKDVFELKVTNLLLLLFSLGLAWPWVQTRNLQFLYYHVGLQGPLNLQNIVQEAGTASPMGEELAGFFDTGFDLG</sequence>
<feature type="transmembrane region" description="Helical" evidence="2">
    <location>
        <begin position="659"/>
        <end position="682"/>
    </location>
</feature>
<dbReference type="RefSeq" id="WP_313832495.1">
    <property type="nucleotide sequence ID" value="NZ_JAQOUE010000001.1"/>
</dbReference>
<feature type="transmembrane region" description="Helical" evidence="2">
    <location>
        <begin position="715"/>
        <end position="732"/>
    </location>
</feature>
<dbReference type="Pfam" id="PF05987">
    <property type="entry name" value="DUF898"/>
    <property type="match status" value="1"/>
</dbReference>
<proteinExistence type="predicted"/>
<feature type="compositionally biased region" description="Low complexity" evidence="1">
    <location>
        <begin position="173"/>
        <end position="184"/>
    </location>
</feature>